<reference evidence="4 5" key="1">
    <citation type="journal article" date="2014" name="Genome Announc.">
        <title>Whole Genome Sequence of the Probiotic Strain Lactobacillus paracasei N1115, Isolated from Traditional Chinese Fermented Milk.</title>
        <authorList>
            <person name="Wang S."/>
            <person name="Zhu H."/>
            <person name="He F."/>
            <person name="Luo Y."/>
            <person name="Kang Z."/>
            <person name="Lu C."/>
            <person name="Feng L."/>
            <person name="Lu X."/>
            <person name="Xue Y."/>
            <person name="Wang H."/>
        </authorList>
    </citation>
    <scope>NUCLEOTIDE SEQUENCE [LARGE SCALE GENOMIC DNA]</scope>
    <source>
        <strain evidence="4 5">N1115</strain>
    </source>
</reference>
<feature type="signal peptide" evidence="3">
    <location>
        <begin position="1"/>
        <end position="21"/>
    </location>
</feature>
<proteinExistence type="predicted"/>
<feature type="compositionally biased region" description="Low complexity" evidence="2">
    <location>
        <begin position="129"/>
        <end position="178"/>
    </location>
</feature>
<evidence type="ECO:0000256" key="3">
    <source>
        <dbReference type="SAM" id="SignalP"/>
    </source>
</evidence>
<evidence type="ECO:0000313" key="5">
    <source>
        <dbReference type="Proteomes" id="UP000019441"/>
    </source>
</evidence>
<evidence type="ECO:0000313" key="4">
    <source>
        <dbReference type="EMBL" id="AHJ32305.1"/>
    </source>
</evidence>
<dbReference type="SUPFAM" id="SSF63817">
    <property type="entry name" value="Sortase"/>
    <property type="match status" value="1"/>
</dbReference>
<evidence type="ECO:0000256" key="2">
    <source>
        <dbReference type="SAM" id="MobiDB-lite"/>
    </source>
</evidence>
<dbReference type="EMBL" id="CP007122">
    <property type="protein sequence ID" value="AHJ32305.1"/>
    <property type="molecule type" value="Genomic_DNA"/>
</dbReference>
<keyword evidence="3" id="KW-0732">Signal</keyword>
<dbReference type="InterPro" id="IPR023365">
    <property type="entry name" value="Sortase_dom-sf"/>
</dbReference>
<dbReference type="AlphaFoldDB" id="A0A806LBG7"/>
<dbReference type="KEGG" id="lpq:AF91_03580"/>
<feature type="compositionally biased region" description="Polar residues" evidence="2">
    <location>
        <begin position="110"/>
        <end position="125"/>
    </location>
</feature>
<dbReference type="Gene3D" id="2.40.260.10">
    <property type="entry name" value="Sortase"/>
    <property type="match status" value="1"/>
</dbReference>
<dbReference type="Pfam" id="PF04203">
    <property type="entry name" value="Sortase"/>
    <property type="match status" value="1"/>
</dbReference>
<accession>A0A806LBG7</accession>
<sequence>MLRRSLITFALVVSGLLITTAAGTTIQRQDLAGSRTSTREKVNTVSSSNDLLDATAAKAPASQAAAHPQWSVRTVSVTKPTSAASSSQTAASTSVASSAPASQQAVATSDSSDSNTGASTSTAEVTVSAAPSAAQTATAAQPAQQQPTQQPAQQQPTQQPAQQPATQPAQQTAQPQAQQAPAYASRVLMFAGVTVPYIIGNEGMTAAPGTGAATWGGQANYSNNSGQNTHFIGHNPGSFAAMLSLGIGSPITVTDAAGNPRTYHVYQLATVNPNAVTASGQYLWNAITGTGGGQRITLQTCVGNYWRLIAFAR</sequence>
<organism evidence="4 5">
    <name type="scientific">Lacticaseibacillus paracasei N1115</name>
    <dbReference type="NCBI Taxonomy" id="1446494"/>
    <lineage>
        <taxon>Bacteria</taxon>
        <taxon>Bacillati</taxon>
        <taxon>Bacillota</taxon>
        <taxon>Bacilli</taxon>
        <taxon>Lactobacillales</taxon>
        <taxon>Lactobacillaceae</taxon>
        <taxon>Lacticaseibacillus</taxon>
    </lineage>
</organism>
<evidence type="ECO:0000256" key="1">
    <source>
        <dbReference type="ARBA" id="ARBA00022801"/>
    </source>
</evidence>
<gene>
    <name evidence="4" type="ORF">AF91_03580</name>
</gene>
<dbReference type="GO" id="GO:0016787">
    <property type="term" value="F:hydrolase activity"/>
    <property type="evidence" value="ECO:0007669"/>
    <property type="project" value="UniProtKB-KW"/>
</dbReference>
<feature type="region of interest" description="Disordered" evidence="2">
    <location>
        <begin position="86"/>
        <end position="178"/>
    </location>
</feature>
<keyword evidence="1" id="KW-0378">Hydrolase</keyword>
<feature type="chain" id="PRO_5032806099" evidence="3">
    <location>
        <begin position="22"/>
        <end position="313"/>
    </location>
</feature>
<feature type="compositionally biased region" description="Low complexity" evidence="2">
    <location>
        <begin position="86"/>
        <end position="109"/>
    </location>
</feature>
<name>A0A806LBG7_LACPA</name>
<protein>
    <submittedName>
        <fullName evidence="4">Cell surface protein</fullName>
    </submittedName>
</protein>
<dbReference type="RefSeq" id="WP_025376024.1">
    <property type="nucleotide sequence ID" value="NZ_CP007122.1"/>
</dbReference>
<dbReference type="Proteomes" id="UP000019441">
    <property type="component" value="Chromosome"/>
</dbReference>
<dbReference type="InterPro" id="IPR005754">
    <property type="entry name" value="Sortase"/>
</dbReference>